<keyword evidence="3" id="KW-0879">Wnt signaling pathway</keyword>
<dbReference type="GO" id="GO:0006457">
    <property type="term" value="P:protein folding"/>
    <property type="evidence" value="ECO:0007669"/>
    <property type="project" value="InterPro"/>
</dbReference>
<dbReference type="Gene3D" id="6.10.250.640">
    <property type="match status" value="1"/>
</dbReference>
<keyword evidence="4 8" id="KW-0732">Signal</keyword>
<dbReference type="PANTHER" id="PTHR17600">
    <property type="entry name" value="MESODERM DEVELOPMENT CANDIDATE 2"/>
    <property type="match status" value="1"/>
</dbReference>
<evidence type="ECO:0000256" key="3">
    <source>
        <dbReference type="ARBA" id="ARBA00022687"/>
    </source>
</evidence>
<evidence type="ECO:0000256" key="5">
    <source>
        <dbReference type="ARBA" id="ARBA00022824"/>
    </source>
</evidence>
<evidence type="ECO:0000256" key="7">
    <source>
        <dbReference type="SAM" id="MobiDB-lite"/>
    </source>
</evidence>
<evidence type="ECO:0000256" key="4">
    <source>
        <dbReference type="ARBA" id="ARBA00022729"/>
    </source>
</evidence>
<dbReference type="GO" id="GO:0005783">
    <property type="term" value="C:endoplasmic reticulum"/>
    <property type="evidence" value="ECO:0007669"/>
    <property type="project" value="UniProtKB-SubCell"/>
</dbReference>
<evidence type="ECO:0000313" key="9">
    <source>
        <dbReference type="EMBL" id="NOV37900.1"/>
    </source>
</evidence>
<sequence>MRKVLFSAAFALLFVASTAKKSKEGAKPDWAKKDVRDFNDADLERLYEQWEEDEEPLEPDELPEHMRPAPKIDMSKMDTSNPENILKASKKGRMLMTFITLLGKPTREETEEITSIWQTSLMNNHISVDRYILDDNRALFTFKDGSQAWEAKDFLVQQDQLETITTIENKPYYGKNAGDKEIQDMLDLINEKFGKK</sequence>
<evidence type="ECO:0000256" key="8">
    <source>
        <dbReference type="SAM" id="SignalP"/>
    </source>
</evidence>
<feature type="chain" id="PRO_5026930388" evidence="8">
    <location>
        <begin position="20"/>
        <end position="196"/>
    </location>
</feature>
<reference evidence="9" key="1">
    <citation type="submission" date="2019-09" db="EMBL/GenBank/DDBJ databases">
        <title>Organ-specific transcriptomic study of the physiology of the cattle tick, Rhipicephalus microplus.</title>
        <authorList>
            <person name="Tirloni L."/>
            <person name="Braz G."/>
            <person name="Gandara A.C.P."/>
            <person name="Sabadin G.A."/>
            <person name="da Silva R.M."/>
            <person name="Guizzo M.G."/>
            <person name="Machado J.A."/>
            <person name="Costa E.P."/>
            <person name="Gomes H.F."/>
            <person name="Moraes J."/>
            <person name="Mota M.B.S."/>
            <person name="Mesquita R.D."/>
            <person name="Alvarenga P.H."/>
            <person name="Alves F."/>
            <person name="Seixas A."/>
            <person name="da Fonseca R.N."/>
            <person name="Fogaca A."/>
            <person name="Logullo C."/>
            <person name="Tanaka A."/>
            <person name="Daffre S."/>
            <person name="Termignoni C."/>
            <person name="Vaz I.S.Jr."/>
            <person name="Oliveira P.L."/>
            <person name="Ribeiro J.M."/>
        </authorList>
    </citation>
    <scope>NUCLEOTIDE SEQUENCE</scope>
    <source>
        <strain evidence="9">Porto Alegre</strain>
    </source>
</reference>
<evidence type="ECO:0000256" key="2">
    <source>
        <dbReference type="ARBA" id="ARBA00011068"/>
    </source>
</evidence>
<dbReference type="OrthoDB" id="75833at2759"/>
<dbReference type="EMBL" id="GHWJ01005163">
    <property type="protein sequence ID" value="NOV37900.1"/>
    <property type="molecule type" value="Transcribed_RNA"/>
</dbReference>
<dbReference type="InterPro" id="IPR019330">
    <property type="entry name" value="MESD"/>
</dbReference>
<feature type="signal peptide" evidence="8">
    <location>
        <begin position="1"/>
        <end position="19"/>
    </location>
</feature>
<keyword evidence="5" id="KW-0256">Endoplasmic reticulum</keyword>
<dbReference type="PANTHER" id="PTHR17600:SF2">
    <property type="entry name" value="LRP CHAPERONE MESD"/>
    <property type="match status" value="1"/>
</dbReference>
<dbReference type="VEuPathDB" id="VectorBase:LOC119172426"/>
<dbReference type="AlphaFoldDB" id="A0A6M2CWY8"/>
<comment type="subcellular location">
    <subcellularLocation>
        <location evidence="1">Endoplasmic reticulum</location>
    </subcellularLocation>
</comment>
<dbReference type="Pfam" id="PF10185">
    <property type="entry name" value="Mesd"/>
    <property type="match status" value="1"/>
</dbReference>
<protein>
    <submittedName>
        <fullName evidence="9">Putative ldlr chaperone boca</fullName>
    </submittedName>
</protein>
<comment type="similarity">
    <text evidence="2">Belongs to the MESD family.</text>
</comment>
<feature type="region of interest" description="Disordered" evidence="7">
    <location>
        <begin position="49"/>
        <end position="81"/>
    </location>
</feature>
<evidence type="ECO:0000256" key="6">
    <source>
        <dbReference type="ARBA" id="ARBA00023186"/>
    </source>
</evidence>
<dbReference type="GO" id="GO:0016055">
    <property type="term" value="P:Wnt signaling pathway"/>
    <property type="evidence" value="ECO:0007669"/>
    <property type="project" value="UniProtKB-KW"/>
</dbReference>
<accession>A0A6M2CWY8</accession>
<keyword evidence="6" id="KW-0143">Chaperone</keyword>
<name>A0A6M2CWY8_RHIMP</name>
<dbReference type="Gene3D" id="3.30.70.260">
    <property type="match status" value="1"/>
</dbReference>
<feature type="compositionally biased region" description="Acidic residues" evidence="7">
    <location>
        <begin position="49"/>
        <end position="61"/>
    </location>
</feature>
<evidence type="ECO:0000256" key="1">
    <source>
        <dbReference type="ARBA" id="ARBA00004240"/>
    </source>
</evidence>
<proteinExistence type="inferred from homology"/>
<organism evidence="9">
    <name type="scientific">Rhipicephalus microplus</name>
    <name type="common">Cattle tick</name>
    <name type="synonym">Boophilus microplus</name>
    <dbReference type="NCBI Taxonomy" id="6941"/>
    <lineage>
        <taxon>Eukaryota</taxon>
        <taxon>Metazoa</taxon>
        <taxon>Ecdysozoa</taxon>
        <taxon>Arthropoda</taxon>
        <taxon>Chelicerata</taxon>
        <taxon>Arachnida</taxon>
        <taxon>Acari</taxon>
        <taxon>Parasitiformes</taxon>
        <taxon>Ixodida</taxon>
        <taxon>Ixodoidea</taxon>
        <taxon>Ixodidae</taxon>
        <taxon>Rhipicephalinae</taxon>
        <taxon>Rhipicephalus</taxon>
        <taxon>Boophilus</taxon>
    </lineage>
</organism>